<dbReference type="SUPFAM" id="SSF53098">
    <property type="entry name" value="Ribonuclease H-like"/>
    <property type="match status" value="1"/>
</dbReference>
<evidence type="ECO:0000259" key="1">
    <source>
        <dbReference type="Pfam" id="PF01612"/>
    </source>
</evidence>
<dbReference type="GO" id="GO:0008408">
    <property type="term" value="F:3'-5' exonuclease activity"/>
    <property type="evidence" value="ECO:0007669"/>
    <property type="project" value="InterPro"/>
</dbReference>
<dbReference type="OrthoDB" id="26838at2759"/>
<evidence type="ECO:0000313" key="3">
    <source>
        <dbReference type="Proteomes" id="UP000799441"/>
    </source>
</evidence>
<dbReference type="PANTHER" id="PTHR43040:SF1">
    <property type="entry name" value="RIBONUCLEASE D"/>
    <property type="match status" value="1"/>
</dbReference>
<feature type="domain" description="3'-5' exonuclease" evidence="1">
    <location>
        <begin position="4"/>
        <end position="193"/>
    </location>
</feature>
<dbReference type="Pfam" id="PF01612">
    <property type="entry name" value="DNA_pol_A_exo1"/>
    <property type="match status" value="1"/>
</dbReference>
<dbReference type="AlphaFoldDB" id="A0A9P4Q914"/>
<dbReference type="PANTHER" id="PTHR43040">
    <property type="entry name" value="RIBONUCLEASE D"/>
    <property type="match status" value="1"/>
</dbReference>
<gene>
    <name evidence="2" type="ORF">K431DRAFT_285552</name>
</gene>
<accession>A0A9P4Q914</accession>
<comment type="caution">
    <text evidence="2">The sequence shown here is derived from an EMBL/GenBank/DDBJ whole genome shotgun (WGS) entry which is preliminary data.</text>
</comment>
<keyword evidence="3" id="KW-1185">Reference proteome</keyword>
<evidence type="ECO:0000313" key="2">
    <source>
        <dbReference type="EMBL" id="KAF2720636.1"/>
    </source>
</evidence>
<protein>
    <recommendedName>
        <fullName evidence="1">3'-5' exonuclease domain-containing protein</fullName>
    </recommendedName>
</protein>
<dbReference type="InterPro" id="IPR012337">
    <property type="entry name" value="RNaseH-like_sf"/>
</dbReference>
<dbReference type="Proteomes" id="UP000799441">
    <property type="component" value="Unassembled WGS sequence"/>
</dbReference>
<dbReference type="InterPro" id="IPR002562">
    <property type="entry name" value="3'-5'_exonuclease_dom"/>
</dbReference>
<dbReference type="GO" id="GO:0006139">
    <property type="term" value="P:nucleobase-containing compound metabolic process"/>
    <property type="evidence" value="ECO:0007669"/>
    <property type="project" value="InterPro"/>
</dbReference>
<dbReference type="GO" id="GO:0003676">
    <property type="term" value="F:nucleic acid binding"/>
    <property type="evidence" value="ECO:0007669"/>
    <property type="project" value="InterPro"/>
</dbReference>
<dbReference type="EMBL" id="MU003797">
    <property type="protein sequence ID" value="KAF2720636.1"/>
    <property type="molecule type" value="Genomic_DNA"/>
</dbReference>
<proteinExistence type="predicted"/>
<dbReference type="InterPro" id="IPR036397">
    <property type="entry name" value="RNaseH_sf"/>
</dbReference>
<organism evidence="2 3">
    <name type="scientific">Polychaeton citri CBS 116435</name>
    <dbReference type="NCBI Taxonomy" id="1314669"/>
    <lineage>
        <taxon>Eukaryota</taxon>
        <taxon>Fungi</taxon>
        <taxon>Dikarya</taxon>
        <taxon>Ascomycota</taxon>
        <taxon>Pezizomycotina</taxon>
        <taxon>Dothideomycetes</taxon>
        <taxon>Dothideomycetidae</taxon>
        <taxon>Capnodiales</taxon>
        <taxon>Capnodiaceae</taxon>
        <taxon>Polychaeton</taxon>
    </lineage>
</organism>
<dbReference type="Gene3D" id="3.30.420.10">
    <property type="entry name" value="Ribonuclease H-like superfamily/Ribonuclease H"/>
    <property type="match status" value="1"/>
</dbReference>
<name>A0A9P4Q914_9PEZI</name>
<reference evidence="2" key="1">
    <citation type="journal article" date="2020" name="Stud. Mycol.">
        <title>101 Dothideomycetes genomes: a test case for predicting lifestyles and emergence of pathogens.</title>
        <authorList>
            <person name="Haridas S."/>
            <person name="Albert R."/>
            <person name="Binder M."/>
            <person name="Bloem J."/>
            <person name="Labutti K."/>
            <person name="Salamov A."/>
            <person name="Andreopoulos B."/>
            <person name="Baker S."/>
            <person name="Barry K."/>
            <person name="Bills G."/>
            <person name="Bluhm B."/>
            <person name="Cannon C."/>
            <person name="Castanera R."/>
            <person name="Culley D."/>
            <person name="Daum C."/>
            <person name="Ezra D."/>
            <person name="Gonzalez J."/>
            <person name="Henrissat B."/>
            <person name="Kuo A."/>
            <person name="Liang C."/>
            <person name="Lipzen A."/>
            <person name="Lutzoni F."/>
            <person name="Magnuson J."/>
            <person name="Mondo S."/>
            <person name="Nolan M."/>
            <person name="Ohm R."/>
            <person name="Pangilinan J."/>
            <person name="Park H.-J."/>
            <person name="Ramirez L."/>
            <person name="Alfaro M."/>
            <person name="Sun H."/>
            <person name="Tritt A."/>
            <person name="Yoshinaga Y."/>
            <person name="Zwiers L.-H."/>
            <person name="Turgeon B."/>
            <person name="Goodwin S."/>
            <person name="Spatafora J."/>
            <person name="Crous P."/>
            <person name="Grigoriev I."/>
        </authorList>
    </citation>
    <scope>NUCLEOTIDE SEQUENCE</scope>
    <source>
        <strain evidence="2">CBS 116435</strain>
    </source>
</reference>
<sequence length="245" mass="27544">MAEFIDTVEGLKGAIEQIPQGSDGQVHLYIDLEGHNLSRFGKLSLLTLLIGSSDKAYIIDVTNLGRDTFMTEADGGRSLKSILEAADTTKVFFDVRNDSNALFFLYDIKLAGVEDLQLVELASRGYSKQFVKGLAKCIESDANIGYEEKRIWREVKNKGGMIFKPERGGSYAAFDIRPLSADLMEYCLQDVLLMPGLLQTYSRRLRGDWWAKIREETAARIILSQQLSFHGEGRHMANGPIAWRR</sequence>